<evidence type="ECO:0000313" key="2">
    <source>
        <dbReference type="EMBL" id="GGP01257.1"/>
    </source>
</evidence>
<name>A0A918E3D3_9ACTN</name>
<proteinExistence type="predicted"/>
<feature type="compositionally biased region" description="Basic residues" evidence="1">
    <location>
        <begin position="85"/>
        <end position="94"/>
    </location>
</feature>
<dbReference type="AlphaFoldDB" id="A0A918E3D3"/>
<gene>
    <name evidence="2" type="ORF">GCM10012280_71760</name>
</gene>
<feature type="region of interest" description="Disordered" evidence="1">
    <location>
        <begin position="79"/>
        <end position="142"/>
    </location>
</feature>
<reference evidence="2" key="2">
    <citation type="submission" date="2020-09" db="EMBL/GenBank/DDBJ databases">
        <authorList>
            <person name="Sun Q."/>
            <person name="Zhou Y."/>
        </authorList>
    </citation>
    <scope>NUCLEOTIDE SEQUENCE</scope>
    <source>
        <strain evidence="2">CGMCC 4.7201</strain>
    </source>
</reference>
<reference evidence="2" key="1">
    <citation type="journal article" date="2014" name="Int. J. Syst. Evol. Microbiol.">
        <title>Complete genome sequence of Corynebacterium casei LMG S-19264T (=DSM 44701T), isolated from a smear-ripened cheese.</title>
        <authorList>
            <consortium name="US DOE Joint Genome Institute (JGI-PGF)"/>
            <person name="Walter F."/>
            <person name="Albersmeier A."/>
            <person name="Kalinowski J."/>
            <person name="Ruckert C."/>
        </authorList>
    </citation>
    <scope>NUCLEOTIDE SEQUENCE</scope>
    <source>
        <strain evidence="2">CGMCC 4.7201</strain>
    </source>
</reference>
<evidence type="ECO:0000313" key="3">
    <source>
        <dbReference type="Proteomes" id="UP000641932"/>
    </source>
</evidence>
<sequence>MNAARELARVQAYRERAARLYAQLADDATLQAFARVDAARGLARVEGHRDAGADRLIAFAQDTTLNALQRVDAARELAGMEGHGKRVPRLRHHGYSPCRSTEGAPLGEHEKPPPDPGQGKPPSGNADGQVPPPPPSSGKHKK</sequence>
<keyword evidence="3" id="KW-1185">Reference proteome</keyword>
<dbReference type="RefSeq" id="WP_189136013.1">
    <property type="nucleotide sequence ID" value="NZ_BMMS01000092.1"/>
</dbReference>
<dbReference type="Proteomes" id="UP000641932">
    <property type="component" value="Unassembled WGS sequence"/>
</dbReference>
<accession>A0A918E3D3</accession>
<comment type="caution">
    <text evidence="2">The sequence shown here is derived from an EMBL/GenBank/DDBJ whole genome shotgun (WGS) entry which is preliminary data.</text>
</comment>
<dbReference type="EMBL" id="BMMS01000092">
    <property type="protein sequence ID" value="GGP01257.1"/>
    <property type="molecule type" value="Genomic_DNA"/>
</dbReference>
<protein>
    <submittedName>
        <fullName evidence="2">Uncharacterized protein</fullName>
    </submittedName>
</protein>
<organism evidence="2 3">
    <name type="scientific">Wenjunlia tyrosinilytica</name>
    <dbReference type="NCBI Taxonomy" id="1544741"/>
    <lineage>
        <taxon>Bacteria</taxon>
        <taxon>Bacillati</taxon>
        <taxon>Actinomycetota</taxon>
        <taxon>Actinomycetes</taxon>
        <taxon>Kitasatosporales</taxon>
        <taxon>Streptomycetaceae</taxon>
        <taxon>Wenjunlia</taxon>
    </lineage>
</organism>
<evidence type="ECO:0000256" key="1">
    <source>
        <dbReference type="SAM" id="MobiDB-lite"/>
    </source>
</evidence>